<evidence type="ECO:0000256" key="4">
    <source>
        <dbReference type="PIRSR" id="PIRSR000097-1"/>
    </source>
</evidence>
<feature type="domain" description="NADP-dependent oxidoreductase" evidence="7">
    <location>
        <begin position="27"/>
        <end position="257"/>
    </location>
</feature>
<dbReference type="KEGG" id="fit:Fi14EGH31_27840"/>
<evidence type="ECO:0000313" key="10">
    <source>
        <dbReference type="EMBL" id="PST42941.1"/>
    </source>
</evidence>
<dbReference type="InterPro" id="IPR020471">
    <property type="entry name" value="AKR"/>
</dbReference>
<dbReference type="PANTHER" id="PTHR43827:SF3">
    <property type="entry name" value="NADP-DEPENDENT OXIDOREDUCTASE DOMAIN-CONTAINING PROTEIN"/>
    <property type="match status" value="1"/>
</dbReference>
<dbReference type="EMBL" id="JANGBO010000015">
    <property type="protein sequence ID" value="MCQ5062571.1"/>
    <property type="molecule type" value="Genomic_DNA"/>
</dbReference>
<dbReference type="GO" id="GO:0016616">
    <property type="term" value="F:oxidoreductase activity, acting on the CH-OH group of donors, NAD or NADP as acceptor"/>
    <property type="evidence" value="ECO:0007669"/>
    <property type="project" value="UniProtKB-ARBA"/>
</dbReference>
<dbReference type="EMBL" id="PYLQ01000002">
    <property type="protein sequence ID" value="PST42941.1"/>
    <property type="molecule type" value="Genomic_DNA"/>
</dbReference>
<sequence length="271" mass="30828">MNKNTRIKLNDGLTMPVVALGVWQSHEGTKNAVLTALKNGYRHIDTAAVYHNEKAVGEAIKESGIPRNEIFVTTKLWNDDVRSGNTREALKKSLENLGLDYVDLYLIHWPAEGYVEAYLEMEKLQKEGLTRSIGVSNFRKSHLQNLLSKVHIVPSINQIETNPQMVDEETIQYCKENKIGVEAWSPLGSGACLNNPKIQEIANKYQKSSAQIILRWLLQKGIVILPKSVHENRIKENIDLFNFVLENEDVELINQLNQHKRTGPDPDNFDF</sequence>
<feature type="active site" description="Proton donor" evidence="4">
    <location>
        <position position="50"/>
    </location>
</feature>
<dbReference type="PIRSF" id="PIRSF000097">
    <property type="entry name" value="AKR"/>
    <property type="match status" value="1"/>
</dbReference>
<dbReference type="PRINTS" id="PR00069">
    <property type="entry name" value="ALDKETRDTASE"/>
</dbReference>
<reference evidence="12" key="3">
    <citation type="submission" date="2020-09" db="EMBL/GenBank/DDBJ databases">
        <title>Complete genome sequencing of Faecalibacillus intestinalis strain 14EGH31.</title>
        <authorList>
            <person name="Sakamoto M."/>
            <person name="Murakami T."/>
            <person name="Mori H."/>
        </authorList>
    </citation>
    <scope>NUCLEOTIDE SEQUENCE [LARGE SCALE GENOMIC DNA]</scope>
    <source>
        <strain evidence="12">14EGH31</strain>
    </source>
</reference>
<dbReference type="Proteomes" id="UP000593842">
    <property type="component" value="Chromosome"/>
</dbReference>
<protein>
    <submittedName>
        <fullName evidence="10">Aldo/keto reductase</fullName>
    </submittedName>
    <submittedName>
        <fullName evidence="8">Glyoxal reductase</fullName>
    </submittedName>
</protein>
<dbReference type="PROSITE" id="PS00062">
    <property type="entry name" value="ALDOKETO_REDUCTASE_2"/>
    <property type="match status" value="1"/>
</dbReference>
<dbReference type="EMBL" id="AP024085">
    <property type="protein sequence ID" value="BCL59072.1"/>
    <property type="molecule type" value="Genomic_DNA"/>
</dbReference>
<dbReference type="InterPro" id="IPR036812">
    <property type="entry name" value="NAD(P)_OxRdtase_dom_sf"/>
</dbReference>
<dbReference type="GeneID" id="70581220"/>
<evidence type="ECO:0000259" key="7">
    <source>
        <dbReference type="Pfam" id="PF00248"/>
    </source>
</evidence>
<name>A0A2T3G680_9FIRM</name>
<evidence type="ECO:0000256" key="2">
    <source>
        <dbReference type="ARBA" id="ARBA00022857"/>
    </source>
</evidence>
<dbReference type="PROSITE" id="PS00798">
    <property type="entry name" value="ALDOKETO_REDUCTASE_1"/>
    <property type="match status" value="1"/>
</dbReference>
<dbReference type="Gene3D" id="3.20.20.100">
    <property type="entry name" value="NADP-dependent oxidoreductase domain"/>
    <property type="match status" value="1"/>
</dbReference>
<dbReference type="SUPFAM" id="SSF51430">
    <property type="entry name" value="NAD(P)-linked oxidoreductase"/>
    <property type="match status" value="1"/>
</dbReference>
<dbReference type="Pfam" id="PF00248">
    <property type="entry name" value="Aldo_ket_red"/>
    <property type="match status" value="1"/>
</dbReference>
<reference evidence="10 11" key="1">
    <citation type="journal article" date="2019" name="Int. J. Syst. Evol. Microbiol.">
        <title>Faecalibacillus intestinalis gen. nov., sp. nov. and Faecalibacillus faecis sp. nov., isolated from human faeces.</title>
        <authorList>
            <person name="Seo B."/>
            <person name="Jeon K."/>
            <person name="Baek I."/>
            <person name="Lee Y.M."/>
            <person name="Baek K."/>
            <person name="Ko G."/>
        </authorList>
    </citation>
    <scope>NUCLEOTIDE SEQUENCE [LARGE SCALE GENOMIC DNA]</scope>
    <source>
        <strain evidence="10 11">SNUG30099</strain>
    </source>
</reference>
<reference evidence="9" key="4">
    <citation type="submission" date="2022-06" db="EMBL/GenBank/DDBJ databases">
        <title>Isolation of gut microbiota from human fecal samples.</title>
        <authorList>
            <person name="Pamer E.G."/>
            <person name="Barat B."/>
            <person name="Waligurski E."/>
            <person name="Medina S."/>
            <person name="Paddock L."/>
            <person name="Mostad J."/>
        </authorList>
    </citation>
    <scope>NUCLEOTIDE SEQUENCE</scope>
    <source>
        <strain evidence="9">DFI.6.24</strain>
    </source>
</reference>
<comment type="similarity">
    <text evidence="1">Belongs to the aldo/keto reductase family.</text>
</comment>
<dbReference type="Proteomes" id="UP000240974">
    <property type="component" value="Unassembled WGS sequence"/>
</dbReference>
<evidence type="ECO:0000256" key="5">
    <source>
        <dbReference type="PIRSR" id="PIRSR000097-2"/>
    </source>
</evidence>
<proteinExistence type="inferred from homology"/>
<keyword evidence="11" id="KW-1185">Reference proteome</keyword>
<evidence type="ECO:0000313" key="12">
    <source>
        <dbReference type="Proteomes" id="UP000593842"/>
    </source>
</evidence>
<evidence type="ECO:0000256" key="3">
    <source>
        <dbReference type="ARBA" id="ARBA00023002"/>
    </source>
</evidence>
<evidence type="ECO:0000313" key="8">
    <source>
        <dbReference type="EMBL" id="BCL59072.1"/>
    </source>
</evidence>
<feature type="site" description="Lowers pKa of active site Tyr" evidence="6">
    <location>
        <position position="75"/>
    </location>
</feature>
<dbReference type="PROSITE" id="PS00063">
    <property type="entry name" value="ALDOKETO_REDUCTASE_3"/>
    <property type="match status" value="1"/>
</dbReference>
<keyword evidence="3" id="KW-0560">Oxidoreductase</keyword>
<dbReference type="CDD" id="cd19071">
    <property type="entry name" value="AKR_AKR1-5-like"/>
    <property type="match status" value="1"/>
</dbReference>
<evidence type="ECO:0000256" key="6">
    <source>
        <dbReference type="PIRSR" id="PIRSR000097-3"/>
    </source>
</evidence>
<feature type="binding site" evidence="5">
    <location>
        <position position="108"/>
    </location>
    <ligand>
        <name>substrate</name>
    </ligand>
</feature>
<dbReference type="PANTHER" id="PTHR43827">
    <property type="entry name" value="2,5-DIKETO-D-GLUCONIC ACID REDUCTASE"/>
    <property type="match status" value="1"/>
</dbReference>
<organism evidence="10 11">
    <name type="scientific">Faecalibacillus intestinalis</name>
    <dbReference type="NCBI Taxonomy" id="1982626"/>
    <lineage>
        <taxon>Bacteria</taxon>
        <taxon>Bacillati</taxon>
        <taxon>Bacillota</taxon>
        <taxon>Erysipelotrichia</taxon>
        <taxon>Erysipelotrichales</taxon>
        <taxon>Coprobacillaceae</taxon>
        <taxon>Faecalibacillus</taxon>
    </lineage>
</organism>
<dbReference type="Proteomes" id="UP001204814">
    <property type="component" value="Unassembled WGS sequence"/>
</dbReference>
<dbReference type="InterPro" id="IPR023210">
    <property type="entry name" value="NADP_OxRdtase_dom"/>
</dbReference>
<dbReference type="RefSeq" id="WP_107029137.1">
    <property type="nucleotide sequence ID" value="NZ_AP024085.1"/>
</dbReference>
<evidence type="ECO:0000313" key="9">
    <source>
        <dbReference type="EMBL" id="MCQ5062571.1"/>
    </source>
</evidence>
<evidence type="ECO:0000313" key="11">
    <source>
        <dbReference type="Proteomes" id="UP000240974"/>
    </source>
</evidence>
<gene>
    <name evidence="8" type="primary">morA</name>
    <name evidence="10" type="ORF">C7U54_02020</name>
    <name evidence="8" type="ORF">Fi14EGH31_27840</name>
    <name evidence="9" type="ORF">NE542_12170</name>
</gene>
<accession>A0A2T3G680</accession>
<keyword evidence="2" id="KW-0521">NADP</keyword>
<dbReference type="AlphaFoldDB" id="A0A2T3G680"/>
<dbReference type="FunFam" id="3.20.20.100:FF:000015">
    <property type="entry name" value="Oxidoreductase, aldo/keto reductase family"/>
    <property type="match status" value="1"/>
</dbReference>
<dbReference type="InterPro" id="IPR018170">
    <property type="entry name" value="Aldo/ket_reductase_CS"/>
</dbReference>
<reference evidence="8" key="2">
    <citation type="journal article" date="2020" name="Microbiol. Resour. Announc.">
        <title>Complete Genome Sequence of Faecalibacillus intestinalis JCM 34082, Isolated from Feces from a Healthy Japanese Female.</title>
        <authorList>
            <person name="Sakamoto M."/>
            <person name="Ikeyama N."/>
            <person name="Toyoda A."/>
            <person name="Murakami T."/>
            <person name="Mori H."/>
            <person name="Ohkuma M."/>
        </authorList>
    </citation>
    <scope>NUCLEOTIDE SEQUENCE</scope>
    <source>
        <strain evidence="8">14EGH31</strain>
    </source>
</reference>
<evidence type="ECO:0000256" key="1">
    <source>
        <dbReference type="ARBA" id="ARBA00007905"/>
    </source>
</evidence>